<reference evidence="2" key="1">
    <citation type="submission" date="2014-06" db="EMBL/GenBank/DDBJ databases">
        <authorList>
            <person name="Aslett M."/>
            <person name="De Silva N."/>
        </authorList>
    </citation>
    <scope>NUCLEOTIDE SEQUENCE [LARGE SCALE GENOMIC DNA]</scope>
    <source>
        <strain evidence="2">Bond</strain>
    </source>
</reference>
<organism evidence="1 2">
    <name type="scientific">Babesia bigemina</name>
    <dbReference type="NCBI Taxonomy" id="5866"/>
    <lineage>
        <taxon>Eukaryota</taxon>
        <taxon>Sar</taxon>
        <taxon>Alveolata</taxon>
        <taxon>Apicomplexa</taxon>
        <taxon>Aconoidasida</taxon>
        <taxon>Piroplasmida</taxon>
        <taxon>Babesiidae</taxon>
        <taxon>Babesia</taxon>
    </lineage>
</organism>
<sequence>MGKKSSRITAKAGGKCVKKAAEKGVSAPPPVAQRNRGQLLLRWLSFELQLLQRLVYRVGFADVHVACGLPSCLSLIVTQNKNQHRSSAFMTAVCTSIRSLKRFIKLLDLRKPPAVLSKLHLDDEFNRVFYQTLRSVLDASVEISRVHAHHFHVPLIAVLLSVYGYVRYRLQRETVHGVLSPCLFCHYLRCDMYVCECYVGVHV</sequence>
<keyword evidence="2" id="KW-1185">Reference proteome</keyword>
<dbReference type="EMBL" id="LK391708">
    <property type="protein sequence ID" value="CDR95507.1"/>
    <property type="molecule type" value="Genomic_DNA"/>
</dbReference>
<dbReference type="RefSeq" id="XP_012767693.1">
    <property type="nucleotide sequence ID" value="XM_012912239.1"/>
</dbReference>
<dbReference type="GeneID" id="24564048"/>
<dbReference type="KEGG" id="bbig:BBBOND_0206650"/>
<gene>
    <name evidence="1" type="ORF">BBBOND_0206650</name>
</gene>
<dbReference type="OrthoDB" id="114080at2759"/>
<accession>A0A061D664</accession>
<evidence type="ECO:0000313" key="1">
    <source>
        <dbReference type="EMBL" id="CDR95507.1"/>
    </source>
</evidence>
<evidence type="ECO:0000313" key="2">
    <source>
        <dbReference type="Proteomes" id="UP000033188"/>
    </source>
</evidence>
<proteinExistence type="predicted"/>
<protein>
    <submittedName>
        <fullName evidence="1">Uncharacterized protein</fullName>
    </submittedName>
</protein>
<name>A0A061D664_BABBI</name>
<dbReference type="AlphaFoldDB" id="A0A061D664"/>
<dbReference type="Proteomes" id="UP000033188">
    <property type="component" value="Chromosome 2"/>
</dbReference>
<dbReference type="VEuPathDB" id="PiroplasmaDB:BBBOND_0206650"/>